<comment type="cofactor">
    <cofactor evidence="7">
        <name>Zn(2+)</name>
        <dbReference type="ChEBI" id="CHEBI:29105"/>
    </cofactor>
    <text evidence="7">Binds 1 zinc ion per subunit.</text>
</comment>
<dbReference type="InterPro" id="IPR002481">
    <property type="entry name" value="FUR"/>
</dbReference>
<name>A0A9Q7EVR6_9BACT</name>
<organism evidence="8 9">
    <name type="scientific">Aminithiophilus ramosus</name>
    <dbReference type="NCBI Taxonomy" id="3029084"/>
    <lineage>
        <taxon>Bacteria</taxon>
        <taxon>Thermotogati</taxon>
        <taxon>Synergistota</taxon>
        <taxon>Synergistia</taxon>
        <taxon>Synergistales</taxon>
        <taxon>Aminithiophilaceae</taxon>
        <taxon>Aminithiophilus</taxon>
    </lineage>
</organism>
<feature type="binding site" evidence="7">
    <location>
        <position position="94"/>
    </location>
    <ligand>
        <name>Zn(2+)</name>
        <dbReference type="ChEBI" id="CHEBI:29105"/>
    </ligand>
</feature>
<dbReference type="GO" id="GO:1900376">
    <property type="term" value="P:regulation of secondary metabolite biosynthetic process"/>
    <property type="evidence" value="ECO:0007669"/>
    <property type="project" value="TreeGrafter"/>
</dbReference>
<dbReference type="EMBL" id="CP072943">
    <property type="protein sequence ID" value="QTX32678.1"/>
    <property type="molecule type" value="Genomic_DNA"/>
</dbReference>
<keyword evidence="3 7" id="KW-0862">Zinc</keyword>
<dbReference type="GO" id="GO:0000976">
    <property type="term" value="F:transcription cis-regulatory region binding"/>
    <property type="evidence" value="ECO:0007669"/>
    <property type="project" value="TreeGrafter"/>
</dbReference>
<feature type="binding site" evidence="7">
    <location>
        <position position="97"/>
    </location>
    <ligand>
        <name>Zn(2+)</name>
        <dbReference type="ChEBI" id="CHEBI:29105"/>
    </ligand>
</feature>
<dbReference type="SUPFAM" id="SSF46785">
    <property type="entry name" value="Winged helix' DNA-binding domain"/>
    <property type="match status" value="1"/>
</dbReference>
<protein>
    <submittedName>
        <fullName evidence="8">Transcriptional repressor</fullName>
    </submittedName>
</protein>
<dbReference type="PANTHER" id="PTHR33202">
    <property type="entry name" value="ZINC UPTAKE REGULATION PROTEIN"/>
    <property type="match status" value="1"/>
</dbReference>
<feature type="binding site" evidence="7">
    <location>
        <position position="130"/>
    </location>
    <ligand>
        <name>Zn(2+)</name>
        <dbReference type="ChEBI" id="CHEBI:29105"/>
    </ligand>
</feature>
<proteinExistence type="inferred from homology"/>
<keyword evidence="6" id="KW-0804">Transcription</keyword>
<keyword evidence="9" id="KW-1185">Reference proteome</keyword>
<dbReference type="Gene3D" id="1.10.10.10">
    <property type="entry name" value="Winged helix-like DNA-binding domain superfamily/Winged helix DNA-binding domain"/>
    <property type="match status" value="1"/>
</dbReference>
<dbReference type="AlphaFoldDB" id="A0A9Q7EVR6"/>
<dbReference type="RefSeq" id="WP_274373928.1">
    <property type="nucleotide sequence ID" value="NZ_CP072943.1"/>
</dbReference>
<dbReference type="KEGG" id="aram:KAR29_01675"/>
<evidence type="ECO:0000256" key="7">
    <source>
        <dbReference type="PIRSR" id="PIRSR602481-1"/>
    </source>
</evidence>
<keyword evidence="2" id="KW-0678">Repressor</keyword>
<accession>A0A9Q7EVR6</accession>
<dbReference type="InterPro" id="IPR043135">
    <property type="entry name" value="Fur_C"/>
</dbReference>
<reference evidence="9" key="1">
    <citation type="submission" date="2021-04" db="EMBL/GenBank/DDBJ databases">
        <title>A novel Synergistetes isolate from a pyrite-forming mixed culture.</title>
        <authorList>
            <person name="Bunk B."/>
            <person name="Sproer C."/>
            <person name="Spring S."/>
            <person name="Pester M."/>
        </authorList>
    </citation>
    <scope>NUCLEOTIDE SEQUENCE [LARGE SCALE GENOMIC DNA]</scope>
    <source>
        <strain evidence="9">J.5.4.2-T.3.5.2</strain>
    </source>
</reference>
<dbReference type="PANTHER" id="PTHR33202:SF7">
    <property type="entry name" value="FERRIC UPTAKE REGULATION PROTEIN"/>
    <property type="match status" value="1"/>
</dbReference>
<keyword evidence="7" id="KW-0479">Metal-binding</keyword>
<dbReference type="GO" id="GO:0003700">
    <property type="term" value="F:DNA-binding transcription factor activity"/>
    <property type="evidence" value="ECO:0007669"/>
    <property type="project" value="InterPro"/>
</dbReference>
<evidence type="ECO:0000256" key="4">
    <source>
        <dbReference type="ARBA" id="ARBA00023015"/>
    </source>
</evidence>
<evidence type="ECO:0000256" key="2">
    <source>
        <dbReference type="ARBA" id="ARBA00022491"/>
    </source>
</evidence>
<evidence type="ECO:0000256" key="3">
    <source>
        <dbReference type="ARBA" id="ARBA00022833"/>
    </source>
</evidence>
<evidence type="ECO:0000313" key="8">
    <source>
        <dbReference type="EMBL" id="QTX32678.1"/>
    </source>
</evidence>
<evidence type="ECO:0000256" key="6">
    <source>
        <dbReference type="ARBA" id="ARBA00023163"/>
    </source>
</evidence>
<dbReference type="Gene3D" id="3.30.1490.190">
    <property type="match status" value="1"/>
</dbReference>
<dbReference type="GO" id="GO:0045892">
    <property type="term" value="P:negative regulation of DNA-templated transcription"/>
    <property type="evidence" value="ECO:0007669"/>
    <property type="project" value="TreeGrafter"/>
</dbReference>
<comment type="similarity">
    <text evidence="1">Belongs to the Fur family.</text>
</comment>
<gene>
    <name evidence="8" type="ORF">KAR29_01675</name>
</gene>
<feature type="binding site" evidence="7">
    <location>
        <position position="133"/>
    </location>
    <ligand>
        <name>Zn(2+)</name>
        <dbReference type="ChEBI" id="CHEBI:29105"/>
    </ligand>
</feature>
<dbReference type="GO" id="GO:0008270">
    <property type="term" value="F:zinc ion binding"/>
    <property type="evidence" value="ECO:0007669"/>
    <property type="project" value="TreeGrafter"/>
</dbReference>
<keyword evidence="4" id="KW-0805">Transcription regulation</keyword>
<keyword evidence="5" id="KW-0238">DNA-binding</keyword>
<dbReference type="Pfam" id="PF01475">
    <property type="entry name" value="FUR"/>
    <property type="match status" value="1"/>
</dbReference>
<dbReference type="InterPro" id="IPR036388">
    <property type="entry name" value="WH-like_DNA-bd_sf"/>
</dbReference>
<evidence type="ECO:0000256" key="5">
    <source>
        <dbReference type="ARBA" id="ARBA00023125"/>
    </source>
</evidence>
<dbReference type="InterPro" id="IPR036390">
    <property type="entry name" value="WH_DNA-bd_sf"/>
</dbReference>
<dbReference type="Proteomes" id="UP000671879">
    <property type="component" value="Chromosome"/>
</dbReference>
<evidence type="ECO:0000313" key="9">
    <source>
        <dbReference type="Proteomes" id="UP000671879"/>
    </source>
</evidence>
<sequence length="151" mass="16434">MTERTILEEAGLRATETRLRVLQILFEAGRPLAHGDVLERLGGEADRVTLYRTLTSLERAGLVHRVQGTDGAWRFCAHRPDMPGCPGNHPHFLCLGCGLMVCLLGQRLPRVDVPEGCSVSGKQLVVYGLCPACQAGESEKKASGQERPEAD</sequence>
<evidence type="ECO:0000256" key="1">
    <source>
        <dbReference type="ARBA" id="ARBA00007957"/>
    </source>
</evidence>